<dbReference type="Gene3D" id="3.40.50.800">
    <property type="entry name" value="Anticodon-binding domain"/>
    <property type="match status" value="1"/>
</dbReference>
<dbReference type="NCBIfam" id="NF006625">
    <property type="entry name" value="PRK09194.1"/>
    <property type="match status" value="1"/>
</dbReference>
<dbReference type="InterPro" id="IPR006195">
    <property type="entry name" value="aa-tRNA-synth_II"/>
</dbReference>
<keyword evidence="6" id="KW-0067">ATP-binding</keyword>
<dbReference type="InterPro" id="IPR033730">
    <property type="entry name" value="ProRS_core_prok"/>
</dbReference>
<evidence type="ECO:0000313" key="12">
    <source>
        <dbReference type="EMBL" id="CUR53138.1"/>
    </source>
</evidence>
<evidence type="ECO:0000256" key="3">
    <source>
        <dbReference type="ARBA" id="ARBA00022490"/>
    </source>
</evidence>
<dbReference type="InterPro" id="IPR050062">
    <property type="entry name" value="Pro-tRNA_synthetase"/>
</dbReference>
<dbReference type="EC" id="6.1.1.15" evidence="1 10"/>
<dbReference type="Pfam" id="PF00587">
    <property type="entry name" value="tRNA-synt_2b"/>
    <property type="match status" value="1"/>
</dbReference>
<dbReference type="STRING" id="98804.BTSPAZIEG_0159"/>
<dbReference type="Gene3D" id="3.30.930.10">
    <property type="entry name" value="Bira Bifunctional Protein, Domain 2"/>
    <property type="match status" value="2"/>
</dbReference>
<dbReference type="InterPro" id="IPR045864">
    <property type="entry name" value="aa-tRNA-synth_II/BPL/LPL"/>
</dbReference>
<evidence type="ECO:0000256" key="6">
    <source>
        <dbReference type="ARBA" id="ARBA00022840"/>
    </source>
</evidence>
<evidence type="ECO:0000256" key="4">
    <source>
        <dbReference type="ARBA" id="ARBA00022598"/>
    </source>
</evidence>
<dbReference type="PROSITE" id="PS50862">
    <property type="entry name" value="AA_TRNA_LIGASE_II"/>
    <property type="match status" value="1"/>
</dbReference>
<gene>
    <name evidence="12" type="primary">proS</name>
    <name evidence="12" type="ORF">BTSPAZIEG_0159</name>
</gene>
<evidence type="ECO:0000313" key="13">
    <source>
        <dbReference type="Proteomes" id="UP000243633"/>
    </source>
</evidence>
<comment type="catalytic activity">
    <reaction evidence="9">
        <text>tRNA(Pro) + L-proline + ATP = L-prolyl-tRNA(Pro) + AMP + diphosphate</text>
        <dbReference type="Rhea" id="RHEA:14305"/>
        <dbReference type="Rhea" id="RHEA-COMP:9700"/>
        <dbReference type="Rhea" id="RHEA-COMP:9702"/>
        <dbReference type="ChEBI" id="CHEBI:30616"/>
        <dbReference type="ChEBI" id="CHEBI:33019"/>
        <dbReference type="ChEBI" id="CHEBI:60039"/>
        <dbReference type="ChEBI" id="CHEBI:78442"/>
        <dbReference type="ChEBI" id="CHEBI:78532"/>
        <dbReference type="ChEBI" id="CHEBI:456215"/>
        <dbReference type="EC" id="6.1.1.15"/>
    </reaction>
</comment>
<keyword evidence="3" id="KW-0963">Cytoplasm</keyword>
<keyword evidence="7" id="KW-0648">Protein biosynthesis</keyword>
<feature type="domain" description="Aminoacyl-transfer RNA synthetases class-II family profile" evidence="11">
    <location>
        <begin position="38"/>
        <end position="446"/>
    </location>
</feature>
<dbReference type="InterPro" id="IPR036621">
    <property type="entry name" value="Anticodon-bd_dom_sf"/>
</dbReference>
<dbReference type="PANTHER" id="PTHR42753">
    <property type="entry name" value="MITOCHONDRIAL RIBOSOME PROTEIN L39/PROLYL-TRNA LIGASE FAMILY MEMBER"/>
    <property type="match status" value="1"/>
</dbReference>
<dbReference type="AlphaFoldDB" id="A0A160SWX0"/>
<name>A0A160SWX0_BUCTT</name>
<keyword evidence="5" id="KW-0547">Nucleotide-binding</keyword>
<evidence type="ECO:0000259" key="11">
    <source>
        <dbReference type="PROSITE" id="PS50862"/>
    </source>
</evidence>
<evidence type="ECO:0000256" key="8">
    <source>
        <dbReference type="ARBA" id="ARBA00023146"/>
    </source>
</evidence>
<dbReference type="InterPro" id="IPR002314">
    <property type="entry name" value="aa-tRNA-synt_IIb"/>
</dbReference>
<keyword evidence="4 12" id="KW-0436">Ligase</keyword>
<sequence>MKMTNYLLSTLHEIPKNTETISHQLMLRAGMIRKLASGLYTWLPTGYRILQKIVKIIKKEMNLLGALEICLPLIHPKKLWDQSKRTELYGNELLKFSNRRKKKFILGPTHEEVITKILKNEIFSIQQLPLILFQIQKKFRDEIRPRFGVLRTIEFLMKDAYSFHTDLKSLQNTYQKISDTYIKILKKLKIEFRIVASTSKTMGGFISHEFHAFSNSGEDILACSTHTKYAEHLKNAPVIYKKKSSLKSEKKKHITKIIQTIYIKTKKKSIYKYAIFLLKVKHNLNFKKIEKISHLEKPIFLLKKPLDLTNEVSILRNTKKLKILLIGDLTIKNCKFYTLFSQIKNLKYTPIFWNHDFKNINFFDIRNVTNQDYSPDGIGKITLKNSIEIGHIFQLGTKYSKIFQVSLSNKTKQKNFLNMGCYGIGINRIIAAIIEQHYDEKGIIWPEIIAPFTLAIAPINMHKNKEIKKITYLLYQTFLIQKIEVILDNRIKNIGYMLKDLELMGIPNILIISKNTIQKKKIEFYSRKNNKKTLISIKDILKNFNEIKKKLNQNNIN</sequence>
<dbReference type="GO" id="GO:0005524">
    <property type="term" value="F:ATP binding"/>
    <property type="evidence" value="ECO:0007669"/>
    <property type="project" value="UniProtKB-KW"/>
</dbReference>
<keyword evidence="13" id="KW-1185">Reference proteome</keyword>
<dbReference type="InterPro" id="IPR002316">
    <property type="entry name" value="Pro-tRNA-ligase_IIa"/>
</dbReference>
<evidence type="ECO:0000256" key="2">
    <source>
        <dbReference type="ARBA" id="ARBA00019110"/>
    </source>
</evidence>
<dbReference type="NCBIfam" id="TIGR00409">
    <property type="entry name" value="proS_fam_II"/>
    <property type="match status" value="1"/>
</dbReference>
<dbReference type="Proteomes" id="UP000243633">
    <property type="component" value="Chromosome 1"/>
</dbReference>
<organism evidence="12 13">
    <name type="scientific">Buchnera aphidicola subsp. Tuberolachnus salignus</name>
    <dbReference type="NCBI Taxonomy" id="98804"/>
    <lineage>
        <taxon>Bacteria</taxon>
        <taxon>Pseudomonadati</taxon>
        <taxon>Pseudomonadota</taxon>
        <taxon>Gammaproteobacteria</taxon>
        <taxon>Enterobacterales</taxon>
        <taxon>Erwiniaceae</taxon>
        <taxon>Buchnera</taxon>
    </lineage>
</organism>
<proteinExistence type="predicted"/>
<evidence type="ECO:0000256" key="7">
    <source>
        <dbReference type="ARBA" id="ARBA00022917"/>
    </source>
</evidence>
<dbReference type="PRINTS" id="PR01046">
    <property type="entry name" value="TRNASYNTHPRO"/>
</dbReference>
<dbReference type="InterPro" id="IPR004500">
    <property type="entry name" value="Pro-tRNA-synth_IIa_bac-type"/>
</dbReference>
<keyword evidence="8" id="KW-0030">Aminoacyl-tRNA synthetase</keyword>
<evidence type="ECO:0000256" key="9">
    <source>
        <dbReference type="ARBA" id="ARBA00047671"/>
    </source>
</evidence>
<dbReference type="GO" id="GO:0004827">
    <property type="term" value="F:proline-tRNA ligase activity"/>
    <property type="evidence" value="ECO:0007669"/>
    <property type="project" value="UniProtKB-UniRule"/>
</dbReference>
<evidence type="ECO:0000256" key="1">
    <source>
        <dbReference type="ARBA" id="ARBA00012831"/>
    </source>
</evidence>
<dbReference type="GO" id="GO:0005829">
    <property type="term" value="C:cytosol"/>
    <property type="evidence" value="ECO:0007669"/>
    <property type="project" value="TreeGrafter"/>
</dbReference>
<dbReference type="GO" id="GO:0006433">
    <property type="term" value="P:prolyl-tRNA aminoacylation"/>
    <property type="evidence" value="ECO:0007669"/>
    <property type="project" value="UniProtKB-UniRule"/>
</dbReference>
<evidence type="ECO:0000256" key="5">
    <source>
        <dbReference type="ARBA" id="ARBA00022741"/>
    </source>
</evidence>
<dbReference type="CDD" id="cd00779">
    <property type="entry name" value="ProRS_core_prok"/>
    <property type="match status" value="1"/>
</dbReference>
<dbReference type="InterPro" id="IPR004154">
    <property type="entry name" value="Anticodon-bd"/>
</dbReference>
<dbReference type="OrthoDB" id="9809052at2"/>
<protein>
    <recommendedName>
        <fullName evidence="2 10">Proline--tRNA ligase</fullName>
        <ecNumber evidence="1 10">6.1.1.15</ecNumber>
    </recommendedName>
</protein>
<dbReference type="SUPFAM" id="SSF52954">
    <property type="entry name" value="Class II aaRS ABD-related"/>
    <property type="match status" value="1"/>
</dbReference>
<dbReference type="Pfam" id="PF03129">
    <property type="entry name" value="HGTP_anticodon"/>
    <property type="match status" value="1"/>
</dbReference>
<dbReference type="EMBL" id="LN890285">
    <property type="protein sequence ID" value="CUR53138.1"/>
    <property type="molecule type" value="Genomic_DNA"/>
</dbReference>
<evidence type="ECO:0000256" key="10">
    <source>
        <dbReference type="NCBIfam" id="TIGR00409"/>
    </source>
</evidence>
<dbReference type="SUPFAM" id="SSF55681">
    <property type="entry name" value="Class II aaRS and biotin synthetases"/>
    <property type="match status" value="1"/>
</dbReference>
<dbReference type="RefSeq" id="WP_075472522.1">
    <property type="nucleotide sequence ID" value="NZ_LN890285.1"/>
</dbReference>
<reference evidence="13" key="1">
    <citation type="submission" date="2015-10" db="EMBL/GenBank/DDBJ databases">
        <authorList>
            <person name="Manzano-Marin A."/>
            <person name="Manzano-Marin A."/>
        </authorList>
    </citation>
    <scope>NUCLEOTIDE SEQUENCE [LARGE SCALE GENOMIC DNA]</scope>
    <source>
        <strain evidence="13">BTs</strain>
    </source>
</reference>
<accession>A0A160SWX0</accession>
<dbReference type="PATRIC" id="fig|98804.3.peg.153"/>
<dbReference type="PANTHER" id="PTHR42753:SF2">
    <property type="entry name" value="PROLINE--TRNA LIGASE"/>
    <property type="match status" value="1"/>
</dbReference>